<comment type="caution">
    <text evidence="2">The sequence shown here is derived from an EMBL/GenBank/DDBJ whole genome shotgun (WGS) entry which is preliminary data.</text>
</comment>
<dbReference type="OrthoDB" id="2935658at2"/>
<keyword evidence="3" id="KW-1185">Reference proteome</keyword>
<keyword evidence="1" id="KW-1133">Transmembrane helix</keyword>
<evidence type="ECO:0000313" key="3">
    <source>
        <dbReference type="Proteomes" id="UP000234748"/>
    </source>
</evidence>
<proteinExistence type="predicted"/>
<protein>
    <submittedName>
        <fullName evidence="2">Uncharacterized protein</fullName>
    </submittedName>
</protein>
<feature type="transmembrane region" description="Helical" evidence="1">
    <location>
        <begin position="6"/>
        <end position="25"/>
    </location>
</feature>
<sequence length="93" mass="10525">MKTFSIWSIAFMALGLLSLGVNWIMEGYFEPIILIGSVFLLLGAVCSFIAIAKGEKTSIKYIPLVSFFIILLVVTWSDPFQVIRMLTWFKNIT</sequence>
<accession>A0A2N5M0N9</accession>
<keyword evidence="1" id="KW-0812">Transmembrane</keyword>
<evidence type="ECO:0000256" key="1">
    <source>
        <dbReference type="SAM" id="Phobius"/>
    </source>
</evidence>
<keyword evidence="1" id="KW-0472">Membrane</keyword>
<gene>
    <name evidence="2" type="ORF">CUU66_21565</name>
</gene>
<feature type="transmembrane region" description="Helical" evidence="1">
    <location>
        <begin position="32"/>
        <end position="52"/>
    </location>
</feature>
<name>A0A2N5M0N9_9BACI</name>
<reference evidence="2 3" key="1">
    <citation type="submission" date="2017-11" db="EMBL/GenBank/DDBJ databases">
        <title>Comparitive Functional Genomics of Dry Heat Resistant strains isolated from the Viking Spacecraft.</title>
        <authorList>
            <person name="Seuylemezian A."/>
            <person name="Cooper K."/>
            <person name="Vaishampayan P."/>
        </authorList>
    </citation>
    <scope>NUCLEOTIDE SEQUENCE [LARGE SCALE GENOMIC DNA]</scope>
    <source>
        <strain evidence="2 3">V1-29</strain>
    </source>
</reference>
<dbReference type="RefSeq" id="WP_101645448.1">
    <property type="nucleotide sequence ID" value="NZ_PGUY01000073.1"/>
</dbReference>
<feature type="transmembrane region" description="Helical" evidence="1">
    <location>
        <begin position="58"/>
        <end position="76"/>
    </location>
</feature>
<dbReference type="Proteomes" id="UP000234748">
    <property type="component" value="Unassembled WGS sequence"/>
</dbReference>
<organism evidence="2 3">
    <name type="scientific">Peribacillus deserti</name>
    <dbReference type="NCBI Taxonomy" id="673318"/>
    <lineage>
        <taxon>Bacteria</taxon>
        <taxon>Bacillati</taxon>
        <taxon>Bacillota</taxon>
        <taxon>Bacilli</taxon>
        <taxon>Bacillales</taxon>
        <taxon>Bacillaceae</taxon>
        <taxon>Peribacillus</taxon>
    </lineage>
</organism>
<dbReference type="AlphaFoldDB" id="A0A2N5M0N9"/>
<dbReference type="EMBL" id="PGUY01000073">
    <property type="protein sequence ID" value="PLT27921.1"/>
    <property type="molecule type" value="Genomic_DNA"/>
</dbReference>
<evidence type="ECO:0000313" key="2">
    <source>
        <dbReference type="EMBL" id="PLT27921.1"/>
    </source>
</evidence>